<organism evidence="1">
    <name type="scientific">Arundo donax</name>
    <name type="common">Giant reed</name>
    <name type="synonym">Donax arundinaceus</name>
    <dbReference type="NCBI Taxonomy" id="35708"/>
    <lineage>
        <taxon>Eukaryota</taxon>
        <taxon>Viridiplantae</taxon>
        <taxon>Streptophyta</taxon>
        <taxon>Embryophyta</taxon>
        <taxon>Tracheophyta</taxon>
        <taxon>Spermatophyta</taxon>
        <taxon>Magnoliopsida</taxon>
        <taxon>Liliopsida</taxon>
        <taxon>Poales</taxon>
        <taxon>Poaceae</taxon>
        <taxon>PACMAD clade</taxon>
        <taxon>Arundinoideae</taxon>
        <taxon>Arundineae</taxon>
        <taxon>Arundo</taxon>
    </lineage>
</organism>
<dbReference type="EMBL" id="GBRH01234859">
    <property type="protein sequence ID" value="JAD63036.1"/>
    <property type="molecule type" value="Transcribed_RNA"/>
</dbReference>
<reference evidence="1" key="1">
    <citation type="submission" date="2014-09" db="EMBL/GenBank/DDBJ databases">
        <authorList>
            <person name="Magalhaes I.L.F."/>
            <person name="Oliveira U."/>
            <person name="Santos F.R."/>
            <person name="Vidigal T.H.D.A."/>
            <person name="Brescovit A.D."/>
            <person name="Santos A.J."/>
        </authorList>
    </citation>
    <scope>NUCLEOTIDE SEQUENCE</scope>
    <source>
        <tissue evidence="1">Shoot tissue taken approximately 20 cm above the soil surface</tissue>
    </source>
</reference>
<dbReference type="AlphaFoldDB" id="A0A0A9BI53"/>
<protein>
    <submittedName>
        <fullName evidence="1">Uncharacterized protein</fullName>
    </submittedName>
</protein>
<proteinExistence type="predicted"/>
<sequence>MILTSVPYQFQVSSTEVEKSIGIEAQAKKKKKW</sequence>
<name>A0A0A9BI53_ARUDO</name>
<evidence type="ECO:0000313" key="1">
    <source>
        <dbReference type="EMBL" id="JAD63036.1"/>
    </source>
</evidence>
<accession>A0A0A9BI53</accession>
<reference evidence="1" key="2">
    <citation type="journal article" date="2015" name="Data Brief">
        <title>Shoot transcriptome of the giant reed, Arundo donax.</title>
        <authorList>
            <person name="Barrero R.A."/>
            <person name="Guerrero F.D."/>
            <person name="Moolhuijzen P."/>
            <person name="Goolsby J.A."/>
            <person name="Tidwell J."/>
            <person name="Bellgard S.E."/>
            <person name="Bellgard M.I."/>
        </authorList>
    </citation>
    <scope>NUCLEOTIDE SEQUENCE</scope>
    <source>
        <tissue evidence="1">Shoot tissue taken approximately 20 cm above the soil surface</tissue>
    </source>
</reference>